<feature type="non-terminal residue" evidence="1">
    <location>
        <position position="102"/>
    </location>
</feature>
<name>A0A8K0UDV0_9AGAR</name>
<dbReference type="Gene3D" id="3.60.130.30">
    <property type="match status" value="1"/>
</dbReference>
<feature type="non-terminal residue" evidence="1">
    <location>
        <position position="1"/>
    </location>
</feature>
<dbReference type="OrthoDB" id="3202607at2759"/>
<dbReference type="AlphaFoldDB" id="A0A8K0UDV0"/>
<dbReference type="EMBL" id="JAEVFJ010000068">
    <property type="protein sequence ID" value="KAH8076014.1"/>
    <property type="molecule type" value="Genomic_DNA"/>
</dbReference>
<proteinExistence type="predicted"/>
<reference evidence="1" key="1">
    <citation type="journal article" date="2021" name="New Phytol.">
        <title>Evolutionary innovations through gain and loss of genes in the ectomycorrhizal Boletales.</title>
        <authorList>
            <person name="Wu G."/>
            <person name="Miyauchi S."/>
            <person name="Morin E."/>
            <person name="Kuo A."/>
            <person name="Drula E."/>
            <person name="Varga T."/>
            <person name="Kohler A."/>
            <person name="Feng B."/>
            <person name="Cao Y."/>
            <person name="Lipzen A."/>
            <person name="Daum C."/>
            <person name="Hundley H."/>
            <person name="Pangilinan J."/>
            <person name="Johnson J."/>
            <person name="Barry K."/>
            <person name="LaButti K."/>
            <person name="Ng V."/>
            <person name="Ahrendt S."/>
            <person name="Min B."/>
            <person name="Choi I.G."/>
            <person name="Park H."/>
            <person name="Plett J.M."/>
            <person name="Magnuson J."/>
            <person name="Spatafora J.W."/>
            <person name="Nagy L.G."/>
            <person name="Henrissat B."/>
            <person name="Grigoriev I.V."/>
            <person name="Yang Z.L."/>
            <person name="Xu J."/>
            <person name="Martin F.M."/>
        </authorList>
    </citation>
    <scope>NUCLEOTIDE SEQUENCE</scope>
    <source>
        <strain evidence="1">KKN 215</strain>
    </source>
</reference>
<organism evidence="1 2">
    <name type="scientific">Cristinia sonorae</name>
    <dbReference type="NCBI Taxonomy" id="1940300"/>
    <lineage>
        <taxon>Eukaryota</taxon>
        <taxon>Fungi</taxon>
        <taxon>Dikarya</taxon>
        <taxon>Basidiomycota</taxon>
        <taxon>Agaricomycotina</taxon>
        <taxon>Agaricomycetes</taxon>
        <taxon>Agaricomycetidae</taxon>
        <taxon>Agaricales</taxon>
        <taxon>Pleurotineae</taxon>
        <taxon>Stephanosporaceae</taxon>
        <taxon>Cristinia</taxon>
    </lineage>
</organism>
<accession>A0A8K0UDV0</accession>
<evidence type="ECO:0000313" key="1">
    <source>
        <dbReference type="EMBL" id="KAH8076014.1"/>
    </source>
</evidence>
<comment type="caution">
    <text evidence="1">The sequence shown here is derived from an EMBL/GenBank/DDBJ whole genome shotgun (WGS) entry which is preliminary data.</text>
</comment>
<protein>
    <submittedName>
        <fullName evidence="1">Uncharacterized protein</fullName>
    </submittedName>
</protein>
<gene>
    <name evidence="1" type="ORF">BXZ70DRAFT_870183</name>
</gene>
<evidence type="ECO:0000313" key="2">
    <source>
        <dbReference type="Proteomes" id="UP000813824"/>
    </source>
</evidence>
<dbReference type="Proteomes" id="UP000813824">
    <property type="component" value="Unassembled WGS sequence"/>
</dbReference>
<sequence length="102" mass="11407">FAAQSLNLAPQALATKHVDRKNLVFGICAILPFGDFNYRTPAQLVLTEPRLIIELGPGDLFFSPSASIHHHSIPMVSSNEHRKSMIWYSAGGLFRWVKQGFQ</sequence>
<keyword evidence="2" id="KW-1185">Reference proteome</keyword>